<gene>
    <name evidence="1" type="ORF">COW49_02650</name>
</gene>
<protein>
    <submittedName>
        <fullName evidence="1">Uncharacterized protein</fullName>
    </submittedName>
</protein>
<evidence type="ECO:0000313" key="2">
    <source>
        <dbReference type="Proteomes" id="UP000228497"/>
    </source>
</evidence>
<proteinExistence type="predicted"/>
<dbReference type="AlphaFoldDB" id="A0A2M7FD65"/>
<comment type="caution">
    <text evidence="1">The sequence shown here is derived from an EMBL/GenBank/DDBJ whole genome shotgun (WGS) entry which is preliminary data.</text>
</comment>
<sequence>MTDGGEPMSGGKNGRFFAVPEALKARRMPRVVRELVEYWNEQEGVRKLRLTQETKVLQRSITRVEALLNGCSWRGTKFAKNARVFSPSEIKHSFREFSEYVTSYDCSDSSKKFLKNIAIAEFIYDEISGTSKFLEFLPSREVELERCIADEMESVSGIDKNDMSKLMLKRAALELSKFRDKWEDRIMFFSISGNTNTPEFWARVAVESVRSIFRSVSLGNLTSPITYNKFLPDFLGKRGMLSSTLLDAERRGEVVNEHLSRLASSYEE</sequence>
<organism evidence="1 2">
    <name type="scientific">Candidatus Kaiserbacteria bacterium CG17_big_fil_post_rev_8_21_14_2_50_51_7</name>
    <dbReference type="NCBI Taxonomy" id="1974613"/>
    <lineage>
        <taxon>Bacteria</taxon>
        <taxon>Candidatus Kaiseribacteriota</taxon>
    </lineage>
</organism>
<reference evidence="2" key="1">
    <citation type="submission" date="2017-09" db="EMBL/GenBank/DDBJ databases">
        <title>Depth-based differentiation of microbial function through sediment-hosted aquifers and enrichment of novel symbionts in the deep terrestrial subsurface.</title>
        <authorList>
            <person name="Probst A.J."/>
            <person name="Ladd B."/>
            <person name="Jarett J.K."/>
            <person name="Geller-Mcgrath D.E."/>
            <person name="Sieber C.M.K."/>
            <person name="Emerson J.B."/>
            <person name="Anantharaman K."/>
            <person name="Thomas B.C."/>
            <person name="Malmstrom R."/>
            <person name="Stieglmeier M."/>
            <person name="Klingl A."/>
            <person name="Woyke T."/>
            <person name="Ryan C.M."/>
            <person name="Banfield J.F."/>
        </authorList>
    </citation>
    <scope>NUCLEOTIDE SEQUENCE [LARGE SCALE GENOMIC DNA]</scope>
</reference>
<evidence type="ECO:0000313" key="1">
    <source>
        <dbReference type="EMBL" id="PIV86914.1"/>
    </source>
</evidence>
<dbReference type="EMBL" id="PFFD01000120">
    <property type="protein sequence ID" value="PIV86914.1"/>
    <property type="molecule type" value="Genomic_DNA"/>
</dbReference>
<dbReference type="Proteomes" id="UP000228497">
    <property type="component" value="Unassembled WGS sequence"/>
</dbReference>
<accession>A0A2M7FD65</accession>
<name>A0A2M7FD65_9BACT</name>